<comment type="function">
    <text evidence="7">Involved in the regulation of glutamine synthetase GlnA, a key enzyme in the process to assimilate ammonia. When cellular nitrogen levels are high, the C-terminal adenylyl transferase (AT) inactivates GlnA by covalent transfer of an adenylyl group from ATP to specific tyrosine residue of GlnA, thus reducing its activity. Conversely, when nitrogen levels are low, the N-terminal adenylyl removase (AR) activates GlnA by removing the adenylyl group by phosphorolysis, increasing its activity. The regulatory region of GlnE binds the signal transduction protein PII (GlnB) which indicates the nitrogen status of the cell.</text>
</comment>
<comment type="caution">
    <text evidence="10">The sequence shown here is derived from an EMBL/GenBank/DDBJ whole genome shotgun (WGS) entry which is preliminary data.</text>
</comment>
<dbReference type="EC" id="2.7.7.42" evidence="7"/>
<evidence type="ECO:0000313" key="11">
    <source>
        <dbReference type="Proteomes" id="UP000709336"/>
    </source>
</evidence>
<evidence type="ECO:0000256" key="2">
    <source>
        <dbReference type="ARBA" id="ARBA00022695"/>
    </source>
</evidence>
<dbReference type="Gene3D" id="3.30.460.10">
    <property type="entry name" value="Beta Polymerase, domain 2"/>
    <property type="match status" value="2"/>
</dbReference>
<dbReference type="HAMAP" id="MF_00802">
    <property type="entry name" value="GlnE"/>
    <property type="match status" value="1"/>
</dbReference>
<evidence type="ECO:0000256" key="5">
    <source>
        <dbReference type="ARBA" id="ARBA00022842"/>
    </source>
</evidence>
<organism evidence="10 11">
    <name type="scientific">Alteromonas ponticola</name>
    <dbReference type="NCBI Taxonomy" id="2720613"/>
    <lineage>
        <taxon>Bacteria</taxon>
        <taxon>Pseudomonadati</taxon>
        <taxon>Pseudomonadota</taxon>
        <taxon>Gammaproteobacteria</taxon>
        <taxon>Alteromonadales</taxon>
        <taxon>Alteromonadaceae</taxon>
        <taxon>Alteromonas/Salinimonas group</taxon>
        <taxon>Alteromonas</taxon>
    </lineage>
</organism>
<evidence type="ECO:0000256" key="6">
    <source>
        <dbReference type="ARBA" id="ARBA00023268"/>
    </source>
</evidence>
<dbReference type="Proteomes" id="UP000709336">
    <property type="component" value="Unassembled WGS sequence"/>
</dbReference>
<keyword evidence="1 7" id="KW-0808">Transferase</keyword>
<feature type="domain" description="Glutamate-ammonia ligase adenylyltransferase repeated" evidence="8">
    <location>
        <begin position="557"/>
        <end position="813"/>
    </location>
</feature>
<reference evidence="10 11" key="1">
    <citation type="submission" date="2020-03" db="EMBL/GenBank/DDBJ databases">
        <title>Alteromonas ponticola sp. nov., isolated from seawater.</title>
        <authorList>
            <person name="Yoon J.-H."/>
            <person name="Kim Y.-O."/>
        </authorList>
    </citation>
    <scope>NUCLEOTIDE SEQUENCE [LARGE SCALE GENOMIC DNA]</scope>
    <source>
        <strain evidence="10 11">MYP5</strain>
    </source>
</reference>
<dbReference type="Gene3D" id="1.10.4050.10">
    <property type="entry name" value="Glutamine synthase adenylyltransferase GlnE"/>
    <property type="match status" value="1"/>
</dbReference>
<evidence type="ECO:0000256" key="7">
    <source>
        <dbReference type="HAMAP-Rule" id="MF_00802"/>
    </source>
</evidence>
<dbReference type="Gene3D" id="1.20.120.330">
    <property type="entry name" value="Nucleotidyltransferases domain 2"/>
    <property type="match status" value="2"/>
</dbReference>
<keyword evidence="2 7" id="KW-0548">Nucleotidyltransferase</keyword>
<accession>A0ABX1QZI4</accession>
<evidence type="ECO:0000256" key="1">
    <source>
        <dbReference type="ARBA" id="ARBA00022679"/>
    </source>
</evidence>
<sequence length="956" mass="110429">MHTMSEHYKFIQARSEHFFGEIEGRLADLSKAERDKLTTLVGYSDFVSRHLARHPEWIKEVLSATIHIKENYAELLNEQLAEVNTTEQLYQQLRTFRHLHMLCICARDLLNTQDIEHSLQQVSCLADALILGAYNWLYRYFCEKHGTPEGEHGPQPLIIHAMGKLGGKELNFSSDIDLIFTFPAKGTTQGAKKTLEHQQFFIRLAQQLIAALNKITDEGQVFRVDMRLRPFGDSGPLAMHFAAFEDYYQDQGRHWERFAMLKARILNPPSPYTEQLEAILKPFVFRRYLDFTTLDALRDMKQLIAREIRRRQLADNIKLGAGGIREVEFFAQSFQLIHGGREPALQCKSLKRALFALVDLDIVEEEVIETLYTNYLWLRKTEHTLQQLDDQQTQTLPEKEWQRYVVSQVMQVENIEAFEQVLANVMANVHSQFNELVEEAHESHSEDDSLFKKCRDCWRMPLELHEFCELFSDHLTQKECQGIHQQLEEFSQQMRGFRLGQRGEDTLKKLMPEVLYVLIEQHPQRSDKVLSAVLQVVNAILGRTTYLDLLLENPDVLKQLVSLCSRSDWIANQIKRFPLLLDELLSPVYLQKQCVSLDDTRAEHADELRQHLLRIDPEDIEQWMEAIRQFKLCQQLRIAASDISGSLPISNVSNKLTVLAEVSISTVFQQAWRQITAKYGKPEHLKDQETGFAIIGYGKLGGYELGYGSDLDLVFLHDAPQQTHTTGAKKIGTTQFYIKLAQRIMHYLTTSTLFGRLYETDLRLRPSGDAGLMSCHIDGFASYQQNDAWTWEHQALVRARVVWGGKMLSERFNAVRQTTLEKRRPTEELRMEVAQMRQKMRDHLLKKDATQIDLKQCEGGIADIEFLTQFWVLAHSCEFPKLAQYTDNLRILDAIAKAEVVDKEITNLLKSAYLALRAEYHQLTLSGNKLADDSDDLAAIRRKVSEIWSNVMQPTT</sequence>
<dbReference type="GO" id="GO:0047388">
    <property type="term" value="F:[glutamine synthetase]-adenylyl-L-tyrosine phosphorylase activity"/>
    <property type="evidence" value="ECO:0007669"/>
    <property type="project" value="UniProtKB-EC"/>
</dbReference>
<comment type="similarity">
    <text evidence="7">Belongs to the GlnE family.</text>
</comment>
<proteinExistence type="inferred from homology"/>
<dbReference type="InterPro" id="IPR013546">
    <property type="entry name" value="PII_UdlTrfase/GS_AdlTrfase"/>
</dbReference>
<protein>
    <recommendedName>
        <fullName evidence="7">Bifunctional glutamine synthetase adenylyltransferase/adenylyl-removing enzyme</fullName>
    </recommendedName>
    <alternativeName>
        <fullName evidence="7">ATP:glutamine synthetase adenylyltransferase</fullName>
    </alternativeName>
    <alternativeName>
        <fullName evidence="7">ATase</fullName>
    </alternativeName>
    <domain>
        <recommendedName>
            <fullName evidence="7">Glutamine synthetase adenylyl-L-tyrosine phosphorylase</fullName>
            <ecNumber evidence="7">2.7.7.89</ecNumber>
        </recommendedName>
        <alternativeName>
            <fullName evidence="7">Adenylyl removase</fullName>
            <shortName evidence="7">AR</shortName>
            <shortName evidence="7">AT-N</shortName>
        </alternativeName>
    </domain>
    <domain>
        <recommendedName>
            <fullName evidence="7">Glutamine synthetase adenylyl transferase</fullName>
            <ecNumber evidence="7">2.7.7.42</ecNumber>
        </recommendedName>
        <alternativeName>
            <fullName evidence="7">Adenylyl transferase</fullName>
            <shortName evidence="7">AT</shortName>
            <shortName evidence="7">AT-C</shortName>
        </alternativeName>
    </domain>
</protein>
<dbReference type="PANTHER" id="PTHR30621">
    <property type="entry name" value="GLUTAMINE SYNTHETASE ADENYLYLTRANSFERASE"/>
    <property type="match status" value="1"/>
</dbReference>
<dbReference type="Pfam" id="PF08335">
    <property type="entry name" value="GlnD_UR_UTase"/>
    <property type="match status" value="2"/>
</dbReference>
<keyword evidence="4 7" id="KW-0067">ATP-binding</keyword>
<comment type="catalytic activity">
    <reaction evidence="7">
        <text>[glutamine synthetase]-O(4)-(5'-adenylyl)-L-tyrosine + phosphate = [glutamine synthetase]-L-tyrosine + ADP</text>
        <dbReference type="Rhea" id="RHEA:43716"/>
        <dbReference type="Rhea" id="RHEA-COMP:10660"/>
        <dbReference type="Rhea" id="RHEA-COMP:10661"/>
        <dbReference type="ChEBI" id="CHEBI:43474"/>
        <dbReference type="ChEBI" id="CHEBI:46858"/>
        <dbReference type="ChEBI" id="CHEBI:83624"/>
        <dbReference type="ChEBI" id="CHEBI:456216"/>
        <dbReference type="EC" id="2.7.7.89"/>
    </reaction>
</comment>
<evidence type="ECO:0000259" key="9">
    <source>
        <dbReference type="Pfam" id="PF08335"/>
    </source>
</evidence>
<evidence type="ECO:0000259" key="8">
    <source>
        <dbReference type="Pfam" id="PF03710"/>
    </source>
</evidence>
<dbReference type="Gene3D" id="1.20.120.1510">
    <property type="match status" value="1"/>
</dbReference>
<comment type="cofactor">
    <cofactor evidence="7">
        <name>Mg(2+)</name>
        <dbReference type="ChEBI" id="CHEBI:18420"/>
    </cofactor>
</comment>
<feature type="domain" description="PII-uridylyltransferase/Glutamine-synthetase adenylyltransferase" evidence="9">
    <location>
        <begin position="298"/>
        <end position="436"/>
    </location>
</feature>
<dbReference type="EC" id="2.7.7.89" evidence="7"/>
<evidence type="ECO:0000313" key="10">
    <source>
        <dbReference type="EMBL" id="NMH59081.1"/>
    </source>
</evidence>
<feature type="domain" description="PII-uridylyltransferase/Glutamine-synthetase adenylyltransferase" evidence="9">
    <location>
        <begin position="836"/>
        <end position="926"/>
    </location>
</feature>
<keyword evidence="5 7" id="KW-0460">Magnesium</keyword>
<name>A0ABX1QZI4_9ALTE</name>
<dbReference type="InterPro" id="IPR005190">
    <property type="entry name" value="GlnE_rpt_dom"/>
</dbReference>
<dbReference type="InterPro" id="IPR043519">
    <property type="entry name" value="NT_sf"/>
</dbReference>
<dbReference type="PANTHER" id="PTHR30621:SF0">
    <property type="entry name" value="BIFUNCTIONAL GLUTAMINE SYNTHETASE ADENYLYLTRANSFERASE_ADENYLYL-REMOVING ENZYME"/>
    <property type="match status" value="1"/>
</dbReference>
<gene>
    <name evidence="7 10" type="primary">glnE</name>
    <name evidence="10" type="ORF">HCJ96_03480</name>
</gene>
<feature type="region of interest" description="Adenylyl transferase" evidence="7">
    <location>
        <begin position="445"/>
        <end position="956"/>
    </location>
</feature>
<dbReference type="EMBL" id="JAATNW010000002">
    <property type="protein sequence ID" value="NMH59081.1"/>
    <property type="molecule type" value="Genomic_DNA"/>
</dbReference>
<dbReference type="CDD" id="cd05401">
    <property type="entry name" value="NT_GlnE_GlnD_like"/>
    <property type="match status" value="2"/>
</dbReference>
<keyword evidence="3 7" id="KW-0547">Nucleotide-binding</keyword>
<keyword evidence="11" id="KW-1185">Reference proteome</keyword>
<feature type="region of interest" description="Adenylyl removase" evidence="7">
    <location>
        <begin position="1"/>
        <end position="439"/>
    </location>
</feature>
<dbReference type="GO" id="GO:0016874">
    <property type="term" value="F:ligase activity"/>
    <property type="evidence" value="ECO:0007669"/>
    <property type="project" value="UniProtKB-KW"/>
</dbReference>
<feature type="domain" description="Glutamate-ammonia ligase adenylyltransferase repeated" evidence="8">
    <location>
        <begin position="36"/>
        <end position="267"/>
    </location>
</feature>
<evidence type="ECO:0000256" key="4">
    <source>
        <dbReference type="ARBA" id="ARBA00022840"/>
    </source>
</evidence>
<dbReference type="GO" id="GO:0008882">
    <property type="term" value="F:[glutamate-ammonia-ligase] adenylyltransferase activity"/>
    <property type="evidence" value="ECO:0007669"/>
    <property type="project" value="UniProtKB-EC"/>
</dbReference>
<evidence type="ECO:0000256" key="3">
    <source>
        <dbReference type="ARBA" id="ARBA00022741"/>
    </source>
</evidence>
<dbReference type="SUPFAM" id="SSF81593">
    <property type="entry name" value="Nucleotidyltransferase substrate binding subunit/domain"/>
    <property type="match status" value="2"/>
</dbReference>
<dbReference type="NCBIfam" id="NF008292">
    <property type="entry name" value="PRK11072.1"/>
    <property type="match status" value="1"/>
</dbReference>
<keyword evidence="6 7" id="KW-0511">Multifunctional enzyme</keyword>
<dbReference type="InterPro" id="IPR023057">
    <property type="entry name" value="GlnE"/>
</dbReference>
<dbReference type="Pfam" id="PF03710">
    <property type="entry name" value="GlnE"/>
    <property type="match status" value="2"/>
</dbReference>
<keyword evidence="10" id="KW-0436">Ligase</keyword>
<comment type="catalytic activity">
    <reaction evidence="7">
        <text>[glutamine synthetase]-L-tyrosine + ATP = [glutamine synthetase]-O(4)-(5'-adenylyl)-L-tyrosine + diphosphate</text>
        <dbReference type="Rhea" id="RHEA:18589"/>
        <dbReference type="Rhea" id="RHEA-COMP:10660"/>
        <dbReference type="Rhea" id="RHEA-COMP:10661"/>
        <dbReference type="ChEBI" id="CHEBI:30616"/>
        <dbReference type="ChEBI" id="CHEBI:33019"/>
        <dbReference type="ChEBI" id="CHEBI:46858"/>
        <dbReference type="ChEBI" id="CHEBI:83624"/>
        <dbReference type="EC" id="2.7.7.42"/>
    </reaction>
</comment>
<dbReference type="SUPFAM" id="SSF81301">
    <property type="entry name" value="Nucleotidyltransferase"/>
    <property type="match status" value="2"/>
</dbReference>